<organism evidence="2 3">
    <name type="scientific">Phytophthora oleae</name>
    <dbReference type="NCBI Taxonomy" id="2107226"/>
    <lineage>
        <taxon>Eukaryota</taxon>
        <taxon>Sar</taxon>
        <taxon>Stramenopiles</taxon>
        <taxon>Oomycota</taxon>
        <taxon>Peronosporomycetes</taxon>
        <taxon>Peronosporales</taxon>
        <taxon>Peronosporaceae</taxon>
        <taxon>Phytophthora</taxon>
    </lineage>
</organism>
<feature type="region of interest" description="Disordered" evidence="1">
    <location>
        <begin position="1"/>
        <end position="75"/>
    </location>
</feature>
<sequence length="75" mass="7679">MAGKAGGHHPASSGKHGGSAHHGSSHSSAKQDSSKGGASKDSSSQAGMPKWALDNHAKQLNPNNFRYQGGKNETK</sequence>
<accession>A0ABD3G0G3</accession>
<name>A0ABD3G0G3_9STRA</name>
<dbReference type="AlphaFoldDB" id="A0ABD3G0G3"/>
<reference evidence="2 3" key="1">
    <citation type="submission" date="2024-09" db="EMBL/GenBank/DDBJ databases">
        <title>Genome sequencing and assembly of Phytophthora oleae, isolate VK10A, causative agent of rot of olive drupes.</title>
        <authorList>
            <person name="Conti Taguali S."/>
            <person name="Riolo M."/>
            <person name="La Spada F."/>
            <person name="Cacciola S.O."/>
            <person name="Dionisio G."/>
        </authorList>
    </citation>
    <scope>NUCLEOTIDE SEQUENCE [LARGE SCALE GENOMIC DNA]</scope>
    <source>
        <strain evidence="2 3">VK10A</strain>
    </source>
</reference>
<feature type="compositionally biased region" description="Low complexity" evidence="1">
    <location>
        <begin position="21"/>
        <end position="47"/>
    </location>
</feature>
<keyword evidence="3" id="KW-1185">Reference proteome</keyword>
<comment type="caution">
    <text evidence="2">The sequence shown here is derived from an EMBL/GenBank/DDBJ whole genome shotgun (WGS) entry which is preliminary data.</text>
</comment>
<evidence type="ECO:0000313" key="3">
    <source>
        <dbReference type="Proteomes" id="UP001632037"/>
    </source>
</evidence>
<gene>
    <name evidence="2" type="ORF">V7S43_001942</name>
</gene>
<evidence type="ECO:0000313" key="2">
    <source>
        <dbReference type="EMBL" id="KAL3672647.1"/>
    </source>
</evidence>
<dbReference type="EMBL" id="JBIMZQ010000003">
    <property type="protein sequence ID" value="KAL3672647.1"/>
    <property type="molecule type" value="Genomic_DNA"/>
</dbReference>
<proteinExistence type="predicted"/>
<protein>
    <submittedName>
        <fullName evidence="2">Uncharacterized protein</fullName>
    </submittedName>
</protein>
<dbReference type="Proteomes" id="UP001632037">
    <property type="component" value="Unassembled WGS sequence"/>
</dbReference>
<evidence type="ECO:0000256" key="1">
    <source>
        <dbReference type="SAM" id="MobiDB-lite"/>
    </source>
</evidence>